<evidence type="ECO:0000313" key="1">
    <source>
        <dbReference type="EMBL" id="GLI02117.1"/>
    </source>
</evidence>
<dbReference type="Proteomes" id="UP001144280">
    <property type="component" value="Unassembled WGS sequence"/>
</dbReference>
<proteinExistence type="predicted"/>
<dbReference type="EMBL" id="BSDI01000055">
    <property type="protein sequence ID" value="GLI02117.1"/>
    <property type="molecule type" value="Genomic_DNA"/>
</dbReference>
<keyword evidence="2" id="KW-1185">Reference proteome</keyword>
<sequence>MATGTVRRLLTFRPSSIAHLAATRTELGVWCLAKVNPRLISVLAPIRDPMQGSSHLRVAIMVHGIAPVNLPDDP</sequence>
<protein>
    <submittedName>
        <fullName evidence="1">Uncharacterized protein</fullName>
    </submittedName>
</protein>
<evidence type="ECO:0000313" key="2">
    <source>
        <dbReference type="Proteomes" id="UP001144280"/>
    </source>
</evidence>
<reference evidence="1" key="1">
    <citation type="submission" date="2022-12" db="EMBL/GenBank/DDBJ databases">
        <title>New Phytohabitans aurantiacus sp. RD004123 nov., an actinomycete isolated from soil.</title>
        <authorList>
            <person name="Triningsih D.W."/>
            <person name="Harunari E."/>
            <person name="Igarashi Y."/>
        </authorList>
    </citation>
    <scope>NUCLEOTIDE SEQUENCE</scope>
    <source>
        <strain evidence="1">RD004123</strain>
    </source>
</reference>
<gene>
    <name evidence="1" type="ORF">Pa4123_73950</name>
</gene>
<comment type="caution">
    <text evidence="1">The sequence shown here is derived from an EMBL/GenBank/DDBJ whole genome shotgun (WGS) entry which is preliminary data.</text>
</comment>
<organism evidence="1 2">
    <name type="scientific">Phytohabitans aurantiacus</name>
    <dbReference type="NCBI Taxonomy" id="3016789"/>
    <lineage>
        <taxon>Bacteria</taxon>
        <taxon>Bacillati</taxon>
        <taxon>Actinomycetota</taxon>
        <taxon>Actinomycetes</taxon>
        <taxon>Micromonosporales</taxon>
        <taxon>Micromonosporaceae</taxon>
    </lineage>
</organism>
<accession>A0ABQ5R5Q6</accession>
<name>A0ABQ5R5Q6_9ACTN</name>